<proteinExistence type="predicted"/>
<evidence type="ECO:0000256" key="1">
    <source>
        <dbReference type="SAM" id="Phobius"/>
    </source>
</evidence>
<feature type="transmembrane region" description="Helical" evidence="1">
    <location>
        <begin position="98"/>
        <end position="117"/>
    </location>
</feature>
<evidence type="ECO:0000313" key="3">
    <source>
        <dbReference type="Proteomes" id="UP000572377"/>
    </source>
</evidence>
<organism evidence="2 3">
    <name type="scientific">Halovulum dunhuangense</name>
    <dbReference type="NCBI Taxonomy" id="1505036"/>
    <lineage>
        <taxon>Bacteria</taxon>
        <taxon>Pseudomonadati</taxon>
        <taxon>Pseudomonadota</taxon>
        <taxon>Alphaproteobacteria</taxon>
        <taxon>Rhodobacterales</taxon>
        <taxon>Paracoccaceae</taxon>
        <taxon>Halovulum</taxon>
    </lineage>
</organism>
<dbReference type="Proteomes" id="UP000572377">
    <property type="component" value="Unassembled WGS sequence"/>
</dbReference>
<keyword evidence="1" id="KW-0812">Transmembrane</keyword>
<keyword evidence="1" id="KW-1133">Transmembrane helix</keyword>
<name>A0A849L637_9RHOB</name>
<accession>A0A849L637</accession>
<comment type="caution">
    <text evidence="2">The sequence shown here is derived from an EMBL/GenBank/DDBJ whole genome shotgun (WGS) entry which is preliminary data.</text>
</comment>
<gene>
    <name evidence="2" type="ORF">HMH01_15720</name>
</gene>
<keyword evidence="1" id="KW-0472">Membrane</keyword>
<dbReference type="RefSeq" id="WP_171326742.1">
    <property type="nucleotide sequence ID" value="NZ_JABFBC010000003.1"/>
</dbReference>
<sequence length="120" mass="12447">MTGDADFTLSPGLLMAASFVAFAPPLAALSMGLRALRARGRGRMLAAIGAALALACVPLGLFFLPGGDRLALAAFHALLAAVALAWIACLWRMRGNRWLDAAVIVGPALAGLLLVLTEHR</sequence>
<feature type="transmembrane region" description="Helical" evidence="1">
    <location>
        <begin position="12"/>
        <end position="33"/>
    </location>
</feature>
<protein>
    <submittedName>
        <fullName evidence="2">Uncharacterized protein</fullName>
    </submittedName>
</protein>
<keyword evidence="3" id="KW-1185">Reference proteome</keyword>
<feature type="transmembrane region" description="Helical" evidence="1">
    <location>
        <begin position="70"/>
        <end position="91"/>
    </location>
</feature>
<feature type="transmembrane region" description="Helical" evidence="1">
    <location>
        <begin position="45"/>
        <end position="64"/>
    </location>
</feature>
<evidence type="ECO:0000313" key="2">
    <source>
        <dbReference type="EMBL" id="NNU81885.1"/>
    </source>
</evidence>
<reference evidence="2 3" key="1">
    <citation type="submission" date="2020-05" db="EMBL/GenBank/DDBJ databases">
        <title>Gimesia benthica sp. nov., a novel planctomycete isolated from a deep-sea water sample of the Northwest Indian Ocean.</title>
        <authorList>
            <person name="Wang J."/>
            <person name="Ruan C."/>
            <person name="Song L."/>
            <person name="Zhu Y."/>
            <person name="Li A."/>
            <person name="Zheng X."/>
            <person name="Wang L."/>
            <person name="Lu Z."/>
            <person name="Huang Y."/>
            <person name="Du W."/>
            <person name="Zhou Y."/>
            <person name="Huang L."/>
            <person name="Dai X."/>
        </authorList>
    </citation>
    <scope>NUCLEOTIDE SEQUENCE [LARGE SCALE GENOMIC DNA]</scope>
    <source>
        <strain evidence="2 3">YYQ-30</strain>
    </source>
</reference>
<dbReference type="EMBL" id="JABFBC010000003">
    <property type="protein sequence ID" value="NNU81885.1"/>
    <property type="molecule type" value="Genomic_DNA"/>
</dbReference>
<dbReference type="AlphaFoldDB" id="A0A849L637"/>